<proteinExistence type="predicted"/>
<evidence type="ECO:0000313" key="1">
    <source>
        <dbReference type="EMBL" id="KAI0041540.1"/>
    </source>
</evidence>
<comment type="caution">
    <text evidence="1">The sequence shown here is derived from an EMBL/GenBank/DDBJ whole genome shotgun (WGS) entry which is preliminary data.</text>
</comment>
<keyword evidence="2" id="KW-1185">Reference proteome</keyword>
<name>A0ACB8RC47_9AGAM</name>
<protein>
    <submittedName>
        <fullName evidence="1">Uncharacterized protein</fullName>
    </submittedName>
</protein>
<dbReference type="EMBL" id="MU276116">
    <property type="protein sequence ID" value="KAI0041540.1"/>
    <property type="molecule type" value="Genomic_DNA"/>
</dbReference>
<dbReference type="Proteomes" id="UP000814033">
    <property type="component" value="Unassembled WGS sequence"/>
</dbReference>
<reference evidence="1" key="1">
    <citation type="submission" date="2021-02" db="EMBL/GenBank/DDBJ databases">
        <authorList>
            <consortium name="DOE Joint Genome Institute"/>
            <person name="Ahrendt S."/>
            <person name="Looney B.P."/>
            <person name="Miyauchi S."/>
            <person name="Morin E."/>
            <person name="Drula E."/>
            <person name="Courty P.E."/>
            <person name="Chicoki N."/>
            <person name="Fauchery L."/>
            <person name="Kohler A."/>
            <person name="Kuo A."/>
            <person name="Labutti K."/>
            <person name="Pangilinan J."/>
            <person name="Lipzen A."/>
            <person name="Riley R."/>
            <person name="Andreopoulos W."/>
            <person name="He G."/>
            <person name="Johnson J."/>
            <person name="Barry K.W."/>
            <person name="Grigoriev I.V."/>
            <person name="Nagy L."/>
            <person name="Hibbett D."/>
            <person name="Henrissat B."/>
            <person name="Matheny P.B."/>
            <person name="Labbe J."/>
            <person name="Martin F."/>
        </authorList>
    </citation>
    <scope>NUCLEOTIDE SEQUENCE</scope>
    <source>
        <strain evidence="1">FP105234-sp</strain>
    </source>
</reference>
<reference evidence="1" key="2">
    <citation type="journal article" date="2022" name="New Phytol.">
        <title>Evolutionary transition to the ectomycorrhizal habit in the genomes of a hyperdiverse lineage of mushroom-forming fungi.</title>
        <authorList>
            <person name="Looney B."/>
            <person name="Miyauchi S."/>
            <person name="Morin E."/>
            <person name="Drula E."/>
            <person name="Courty P.E."/>
            <person name="Kohler A."/>
            <person name="Kuo A."/>
            <person name="LaButti K."/>
            <person name="Pangilinan J."/>
            <person name="Lipzen A."/>
            <person name="Riley R."/>
            <person name="Andreopoulos W."/>
            <person name="He G."/>
            <person name="Johnson J."/>
            <person name="Nolan M."/>
            <person name="Tritt A."/>
            <person name="Barry K.W."/>
            <person name="Grigoriev I.V."/>
            <person name="Nagy L.G."/>
            <person name="Hibbett D."/>
            <person name="Henrissat B."/>
            <person name="Matheny P.B."/>
            <person name="Labbe J."/>
            <person name="Martin F.M."/>
        </authorList>
    </citation>
    <scope>NUCLEOTIDE SEQUENCE</scope>
    <source>
        <strain evidence="1">FP105234-sp</strain>
    </source>
</reference>
<evidence type="ECO:0000313" key="2">
    <source>
        <dbReference type="Proteomes" id="UP000814033"/>
    </source>
</evidence>
<gene>
    <name evidence="1" type="ORF">FA95DRAFT_1683143</name>
</gene>
<accession>A0ACB8RC47</accession>
<organism evidence="1 2">
    <name type="scientific">Auriscalpium vulgare</name>
    <dbReference type="NCBI Taxonomy" id="40419"/>
    <lineage>
        <taxon>Eukaryota</taxon>
        <taxon>Fungi</taxon>
        <taxon>Dikarya</taxon>
        <taxon>Basidiomycota</taxon>
        <taxon>Agaricomycotina</taxon>
        <taxon>Agaricomycetes</taxon>
        <taxon>Russulales</taxon>
        <taxon>Auriscalpiaceae</taxon>
        <taxon>Auriscalpium</taxon>
    </lineage>
</organism>
<sequence>MVDKHARTSQHGTLLFEPFIAPQPPRIRAPPARPPTLMAPDAPVMSLVTRSKLHLAHGSKDSCSLHRWVLLKNSIIHALPSASCAPAAANANANLVYSPEEEEEEEEVCCDDEHDSFMFPDAGKLANSAGDSMEEQWFDSLLETLEVDEEDAAVHASLLHADDDDDYAPFTPATSPMSSSDDLVSTP</sequence>
<feature type="non-terminal residue" evidence="1">
    <location>
        <position position="187"/>
    </location>
</feature>